<dbReference type="SUPFAM" id="SSF55729">
    <property type="entry name" value="Acyl-CoA N-acyltransferases (Nat)"/>
    <property type="match status" value="1"/>
</dbReference>
<keyword evidence="3" id="KW-1185">Reference proteome</keyword>
<dbReference type="PROSITE" id="PS51729">
    <property type="entry name" value="GNAT_YJDJ"/>
    <property type="match status" value="1"/>
</dbReference>
<protein>
    <submittedName>
        <fullName evidence="2">N-acetyltransferase</fullName>
    </submittedName>
</protein>
<dbReference type="EMBL" id="CP074402">
    <property type="protein sequence ID" value="QVJ01836.1"/>
    <property type="molecule type" value="Genomic_DNA"/>
</dbReference>
<feature type="domain" description="N-acetyltransferase" evidence="1">
    <location>
        <begin position="18"/>
        <end position="109"/>
    </location>
</feature>
<dbReference type="Proteomes" id="UP000682416">
    <property type="component" value="Chromosome"/>
</dbReference>
<dbReference type="InterPro" id="IPR016181">
    <property type="entry name" value="Acyl_CoA_acyltransferase"/>
</dbReference>
<organism evidence="2 3">
    <name type="scientific">Nocardiopsis eucommiae</name>
    <dbReference type="NCBI Taxonomy" id="2831970"/>
    <lineage>
        <taxon>Bacteria</taxon>
        <taxon>Bacillati</taxon>
        <taxon>Actinomycetota</taxon>
        <taxon>Actinomycetes</taxon>
        <taxon>Streptosporangiales</taxon>
        <taxon>Nocardiopsidaceae</taxon>
        <taxon>Nocardiopsis</taxon>
    </lineage>
</organism>
<dbReference type="KEGG" id="nec:KGD82_02135"/>
<dbReference type="AlphaFoldDB" id="A0A975QJM8"/>
<evidence type="ECO:0000259" key="1">
    <source>
        <dbReference type="PROSITE" id="PS51729"/>
    </source>
</evidence>
<dbReference type="InterPro" id="IPR031165">
    <property type="entry name" value="GNAT_YJDJ"/>
</dbReference>
<evidence type="ECO:0000313" key="3">
    <source>
        <dbReference type="Proteomes" id="UP000682416"/>
    </source>
</evidence>
<evidence type="ECO:0000313" key="2">
    <source>
        <dbReference type="EMBL" id="QVJ01836.1"/>
    </source>
</evidence>
<sequence>MTEQRTDRTGAPVSVDLRRTGAVGAYTVSVDDGTLAGRADFVDTPRATDERVFFHTEVDAEFGGRGLAGLLVREALADSIRRNLTVVPVCPLFARHLERHGDEYRAEGGRFRRPRPADLALVEETVRNAGDA</sequence>
<dbReference type="Gene3D" id="3.40.630.30">
    <property type="match status" value="1"/>
</dbReference>
<proteinExistence type="predicted"/>
<gene>
    <name evidence="2" type="ORF">KGD82_02135</name>
</gene>
<name>A0A975QJM8_9ACTN</name>
<accession>A0A975QJM8</accession>
<reference evidence="2" key="1">
    <citation type="submission" date="2021-05" db="EMBL/GenBank/DDBJ databases">
        <authorList>
            <person name="Kaiqin L."/>
            <person name="Jian G."/>
        </authorList>
    </citation>
    <scope>NUCLEOTIDE SEQUENCE</scope>
    <source>
        <strain evidence="2">HDS5</strain>
    </source>
</reference>
<dbReference type="RefSeq" id="WP_378737904.1">
    <property type="nucleotide sequence ID" value="NZ_CBDRIY010000048.1"/>
</dbReference>
<dbReference type="Pfam" id="PF14542">
    <property type="entry name" value="Acetyltransf_CG"/>
    <property type="match status" value="1"/>
</dbReference>